<feature type="domain" description="DUF362" evidence="1">
    <location>
        <begin position="26"/>
        <end position="241"/>
    </location>
</feature>
<reference evidence="2 3" key="1">
    <citation type="submission" date="2021-03" db="EMBL/GenBank/DDBJ databases">
        <title>Genomic and phenotypic characterization of Chloracidobacterium isolates provides evidence for multiple species.</title>
        <authorList>
            <person name="Saini M.K."/>
            <person name="Costas A.M.G."/>
            <person name="Tank M."/>
            <person name="Bryant D.A."/>
        </authorList>
    </citation>
    <scope>NUCLEOTIDE SEQUENCE [LARGE SCALE GENOMIC DNA]</scope>
    <source>
        <strain evidence="2 3">BV2-C</strain>
    </source>
</reference>
<gene>
    <name evidence="2" type="ORF">J8C06_01720</name>
</gene>
<protein>
    <submittedName>
        <fullName evidence="2">DUF362 domain-containing protein</fullName>
    </submittedName>
</protein>
<accession>A0ABX8B8D4</accession>
<evidence type="ECO:0000313" key="2">
    <source>
        <dbReference type="EMBL" id="QUW03188.1"/>
    </source>
</evidence>
<dbReference type="Proteomes" id="UP000676506">
    <property type="component" value="Chromosome 1"/>
</dbReference>
<dbReference type="Pfam" id="PF04015">
    <property type="entry name" value="DUF362"/>
    <property type="match status" value="1"/>
</dbReference>
<proteinExistence type="predicted"/>
<dbReference type="InterPro" id="IPR007160">
    <property type="entry name" value="DUF362"/>
</dbReference>
<evidence type="ECO:0000313" key="3">
    <source>
        <dbReference type="Proteomes" id="UP000676506"/>
    </source>
</evidence>
<dbReference type="RefSeq" id="WP_211429079.1">
    <property type="nucleotide sequence ID" value="NZ_CP072648.1"/>
</dbReference>
<dbReference type="EMBL" id="CP072648">
    <property type="protein sequence ID" value="QUW03188.1"/>
    <property type="molecule type" value="Genomic_DNA"/>
</dbReference>
<sequence length="265" mass="28677">MTPPAVAASEAFHYTPPAAAHGARRVIIKPNLGYPVAAPVTVGLPVLREVVLGVRRVAPQAEIILLEGVCTKTPFAEVMARLGVNQMLAELADANVRLVDADTLPAKPYRNTAAHPQRFTEMHAPALLDEADCRLSVAAFKRTTLKARPLLSASIKNLYGLFPRAVYHARSPHARGQLHLPDVQRVLVDVYFTLGVRFDGAVVDLTQKFLSRDWQPDEGVAVPVGSVVAGADLLTVDLRAAELANEPLSDYFQAIAGQRQTWPGD</sequence>
<name>A0ABX8B8D4_9BACT</name>
<evidence type="ECO:0000259" key="1">
    <source>
        <dbReference type="Pfam" id="PF04015"/>
    </source>
</evidence>
<organism evidence="2 3">
    <name type="scientific">Chloracidobacterium validum</name>
    <dbReference type="NCBI Taxonomy" id="2821543"/>
    <lineage>
        <taxon>Bacteria</taxon>
        <taxon>Pseudomonadati</taxon>
        <taxon>Acidobacteriota</taxon>
        <taxon>Terriglobia</taxon>
        <taxon>Terriglobales</taxon>
        <taxon>Acidobacteriaceae</taxon>
        <taxon>Chloracidobacterium</taxon>
    </lineage>
</organism>
<keyword evidence="3" id="KW-1185">Reference proteome</keyword>